<keyword evidence="5" id="KW-1185">Reference proteome</keyword>
<dbReference type="Pfam" id="PF00483">
    <property type="entry name" value="NTP_transferase"/>
    <property type="match status" value="2"/>
</dbReference>
<protein>
    <submittedName>
        <fullName evidence="4">2-C-methyl-D-erythritol 4-phosphate cytidylyltransferase</fullName>
    </submittedName>
</protein>
<dbReference type="RefSeq" id="WP_198299297.1">
    <property type="nucleotide sequence ID" value="NZ_CP017916.1"/>
</dbReference>
<dbReference type="EMBL" id="CP017916">
    <property type="protein sequence ID" value="ARP39450.1"/>
    <property type="molecule type" value="Genomic_DNA"/>
</dbReference>
<dbReference type="Proteomes" id="UP000194136">
    <property type="component" value="Chromosome 1"/>
</dbReference>
<dbReference type="InterPro" id="IPR005835">
    <property type="entry name" value="NTP_transferase_dom"/>
</dbReference>
<dbReference type="PANTHER" id="PTHR43584:SF8">
    <property type="entry name" value="N-ACETYLMURAMATE ALPHA-1-PHOSPHATE URIDYLYLTRANSFERASE"/>
    <property type="match status" value="1"/>
</dbReference>
<dbReference type="InterPro" id="IPR050065">
    <property type="entry name" value="GlmU-like"/>
</dbReference>
<dbReference type="InterPro" id="IPR029044">
    <property type="entry name" value="Nucleotide-diphossugar_trans"/>
</dbReference>
<feature type="domain" description="Nucleotidyl transferase" evidence="3">
    <location>
        <begin position="7"/>
        <end position="189"/>
    </location>
</feature>
<evidence type="ECO:0000313" key="5">
    <source>
        <dbReference type="Proteomes" id="UP000194136"/>
    </source>
</evidence>
<keyword evidence="2 4" id="KW-0548">Nucleotidyltransferase</keyword>
<name>A0AA34TR35_9VIBR</name>
<gene>
    <name evidence="4" type="ORF">K08M4_27590</name>
</gene>
<sequence>MQVVIPMSGIGKRFIDAGYDIPKPLIVIDGKPIIQHVVELFPGESNFVFICNEDHIQNTNMKSILEKIAPTGKIVTIPKHKLGPVYAVQQVYDLINDQEEVIVNYCDFGTYWDYQGFLKHTRNRKADGAVPAYKGFHPHMLGSTNYAFMRDDNQWMLEIQEKKPFTDNRMEEFASNGTYYFRTGELLKTYFDAILKSGDDLNGEYYVSVVYNKLVEAGLKVSIYEIQHMLQWGTPQDVDEYLGWSNYFKTNQDFLARKRDTPLVDNVVLPMAGAGSRFVKEGYKIPKPLISVNGKPMVANAIYALPNSNNISIGVLAEHENKFAVKDSIVIENTNVESVIIPTLTSGQATTCAEIIKMLPNNQSFVIGACDNGMVWDEDHFKKLIDEDVDVLLWAFKGHPHAVENPEQYGWIEVEGDDVVNVSVKKPISDIPKDDWGIVGAFYFKNRKVFEDAYNRMVEADCSVNGEYYADSLANFLDKNIYQVKIIPVEHFICWGTPNDYNTYNYWQSFFHKSDSHPYKIDNDKSVAENNKIQLINKCFSFEQDYI</sequence>
<dbReference type="GO" id="GO:0016779">
    <property type="term" value="F:nucleotidyltransferase activity"/>
    <property type="evidence" value="ECO:0007669"/>
    <property type="project" value="UniProtKB-KW"/>
</dbReference>
<dbReference type="SUPFAM" id="SSF53448">
    <property type="entry name" value="Nucleotide-diphospho-sugar transferases"/>
    <property type="match status" value="2"/>
</dbReference>
<keyword evidence="1" id="KW-0808">Transferase</keyword>
<evidence type="ECO:0000313" key="4">
    <source>
        <dbReference type="EMBL" id="ARP39450.1"/>
    </source>
</evidence>
<reference evidence="4 5" key="1">
    <citation type="submission" date="2016-10" db="EMBL/GenBank/DDBJ databases">
        <title>The High Quality Genome of Vibrio splendidus K08M4.</title>
        <authorList>
            <person name="Wendling C."/>
            <person name="Chibani C.M."/>
            <person name="Hertel R."/>
            <person name="Sproer C."/>
            <person name="Bunk B."/>
            <person name="Overmann J."/>
            <person name="Roth O."/>
            <person name="Liesegang H."/>
        </authorList>
    </citation>
    <scope>NUCLEOTIDE SEQUENCE [LARGE SCALE GENOMIC DNA]</scope>
    <source>
        <strain evidence="4 5">K08M4</strain>
    </source>
</reference>
<feature type="domain" description="Nucleotidyl transferase" evidence="3">
    <location>
        <begin position="272"/>
        <end position="455"/>
    </location>
</feature>
<evidence type="ECO:0000256" key="1">
    <source>
        <dbReference type="ARBA" id="ARBA00022679"/>
    </source>
</evidence>
<dbReference type="AlphaFoldDB" id="A0AA34TR35"/>
<evidence type="ECO:0000256" key="2">
    <source>
        <dbReference type="ARBA" id="ARBA00022695"/>
    </source>
</evidence>
<dbReference type="KEGG" id="vsy:K08M4_27590"/>
<dbReference type="CDD" id="cd04183">
    <property type="entry name" value="GT2_BcE_like"/>
    <property type="match status" value="1"/>
</dbReference>
<evidence type="ECO:0000259" key="3">
    <source>
        <dbReference type="Pfam" id="PF00483"/>
    </source>
</evidence>
<proteinExistence type="predicted"/>
<dbReference type="PANTHER" id="PTHR43584">
    <property type="entry name" value="NUCLEOTIDYL TRANSFERASE"/>
    <property type="match status" value="1"/>
</dbReference>
<dbReference type="Gene3D" id="3.90.550.10">
    <property type="entry name" value="Spore Coat Polysaccharide Biosynthesis Protein SpsA, Chain A"/>
    <property type="match status" value="2"/>
</dbReference>
<organism evidence="4 5">
    <name type="scientific">Vibrio syngnathi</name>
    <dbReference type="NCBI Taxonomy" id="3034029"/>
    <lineage>
        <taxon>Bacteria</taxon>
        <taxon>Pseudomonadati</taxon>
        <taxon>Pseudomonadota</taxon>
        <taxon>Gammaproteobacteria</taxon>
        <taxon>Vibrionales</taxon>
        <taxon>Vibrionaceae</taxon>
        <taxon>Vibrio</taxon>
    </lineage>
</organism>
<accession>A0AA34TR35</accession>